<keyword evidence="3" id="KW-1185">Reference proteome</keyword>
<reference evidence="2 3" key="1">
    <citation type="journal article" date="2020" name="ISME J.">
        <title>Comparative genomics reveals insights into cyanobacterial evolution and habitat adaptation.</title>
        <authorList>
            <person name="Chen M.Y."/>
            <person name="Teng W.K."/>
            <person name="Zhao L."/>
            <person name="Hu C.X."/>
            <person name="Zhou Y.K."/>
            <person name="Han B.P."/>
            <person name="Song L.R."/>
            <person name="Shu W.S."/>
        </authorList>
    </citation>
    <scope>NUCLEOTIDE SEQUENCE [LARGE SCALE GENOMIC DNA]</scope>
    <source>
        <strain evidence="2 3">FACHB-119</strain>
    </source>
</reference>
<dbReference type="PANTHER" id="PTHR12922">
    <property type="entry name" value="UBIQUINONE BIOSYNTHESIS PROTEIN"/>
    <property type="match status" value="1"/>
</dbReference>
<dbReference type="Pfam" id="PF05019">
    <property type="entry name" value="Coq4"/>
    <property type="match status" value="1"/>
</dbReference>
<dbReference type="PANTHER" id="PTHR12922:SF7">
    <property type="entry name" value="UBIQUINONE BIOSYNTHESIS PROTEIN COQ4 HOMOLOG, MITOCHONDRIAL"/>
    <property type="match status" value="1"/>
</dbReference>
<keyword evidence="1" id="KW-1133">Transmembrane helix</keyword>
<evidence type="ECO:0000313" key="2">
    <source>
        <dbReference type="EMBL" id="MBD2500966.1"/>
    </source>
</evidence>
<comment type="caution">
    <text evidence="2">The sequence shown here is derived from an EMBL/GenBank/DDBJ whole genome shotgun (WGS) entry which is preliminary data.</text>
</comment>
<protein>
    <recommendedName>
        <fullName evidence="4">Ubiquinone biosynthesis protein</fullName>
    </recommendedName>
</protein>
<sequence length="230" mass="26169">MNNIINYNNDKGLLAYIEFLAASSLKPRNGNTDPVFDFEDALDQTEMAQLAVDELKKIPEVNALFQERWLPEPFNLDDLAKLPEGTLGHIYAREMKARGFDPYFYKKVPVVDDISYLKMLWRSTHDIYHVVTGFDTDGIGEIGLQAFVLAQTPIPISVMLVSFGMVIISLYQPTKFNDLMREIARGYRLGSHTPGKLISQKWDQFWNVQLSEIRARLGIITVDQDLPAIA</sequence>
<keyword evidence="1" id="KW-0472">Membrane</keyword>
<dbReference type="Proteomes" id="UP000661112">
    <property type="component" value="Unassembled WGS sequence"/>
</dbReference>
<gene>
    <name evidence="2" type="ORF">H6G83_10170</name>
</gene>
<feature type="transmembrane region" description="Helical" evidence="1">
    <location>
        <begin position="154"/>
        <end position="171"/>
    </location>
</feature>
<name>A0ABR8D3D7_9NOST</name>
<dbReference type="RefSeq" id="WP_190470816.1">
    <property type="nucleotide sequence ID" value="NZ_JACJSG010000011.1"/>
</dbReference>
<accession>A0ABR8D3D7</accession>
<dbReference type="InterPro" id="IPR007715">
    <property type="entry name" value="Coq4"/>
</dbReference>
<dbReference type="EMBL" id="JACJSG010000011">
    <property type="protein sequence ID" value="MBD2500966.1"/>
    <property type="molecule type" value="Genomic_DNA"/>
</dbReference>
<evidence type="ECO:0000313" key="3">
    <source>
        <dbReference type="Proteomes" id="UP000661112"/>
    </source>
</evidence>
<keyword evidence="1" id="KW-0812">Transmembrane</keyword>
<proteinExistence type="predicted"/>
<evidence type="ECO:0000256" key="1">
    <source>
        <dbReference type="SAM" id="Phobius"/>
    </source>
</evidence>
<organism evidence="2 3">
    <name type="scientific">Anabaena azotica FACHB-119</name>
    <dbReference type="NCBI Taxonomy" id="947527"/>
    <lineage>
        <taxon>Bacteria</taxon>
        <taxon>Bacillati</taxon>
        <taxon>Cyanobacteriota</taxon>
        <taxon>Cyanophyceae</taxon>
        <taxon>Nostocales</taxon>
        <taxon>Nostocaceae</taxon>
        <taxon>Anabaena</taxon>
        <taxon>Anabaena azotica</taxon>
    </lineage>
</organism>
<evidence type="ECO:0008006" key="4">
    <source>
        <dbReference type="Google" id="ProtNLM"/>
    </source>
</evidence>